<dbReference type="PANTHER" id="PTHR12411">
    <property type="entry name" value="CYSTEINE PROTEASE FAMILY C1-RELATED"/>
    <property type="match status" value="1"/>
</dbReference>
<organism evidence="9 10">
    <name type="scientific">Mythimna separata</name>
    <name type="common">Oriental armyworm</name>
    <name type="synonym">Pseudaletia separata</name>
    <dbReference type="NCBI Taxonomy" id="271217"/>
    <lineage>
        <taxon>Eukaryota</taxon>
        <taxon>Metazoa</taxon>
        <taxon>Ecdysozoa</taxon>
        <taxon>Arthropoda</taxon>
        <taxon>Hexapoda</taxon>
        <taxon>Insecta</taxon>
        <taxon>Pterygota</taxon>
        <taxon>Neoptera</taxon>
        <taxon>Endopterygota</taxon>
        <taxon>Lepidoptera</taxon>
        <taxon>Glossata</taxon>
        <taxon>Ditrysia</taxon>
        <taxon>Noctuoidea</taxon>
        <taxon>Noctuidae</taxon>
        <taxon>Noctuinae</taxon>
        <taxon>Hadenini</taxon>
        <taxon>Mythimna</taxon>
    </lineage>
</organism>
<evidence type="ECO:0000256" key="1">
    <source>
        <dbReference type="ARBA" id="ARBA00008455"/>
    </source>
</evidence>
<keyword evidence="3" id="KW-0732">Signal</keyword>
<dbReference type="InterPro" id="IPR013128">
    <property type="entry name" value="Peptidase_C1A"/>
</dbReference>
<dbReference type="InterPro" id="IPR000668">
    <property type="entry name" value="Peptidase_C1A_C"/>
</dbReference>
<dbReference type="AlphaFoldDB" id="A0AAD7YW07"/>
<evidence type="ECO:0000256" key="7">
    <source>
        <dbReference type="ARBA" id="ARBA00023157"/>
    </source>
</evidence>
<evidence type="ECO:0000256" key="6">
    <source>
        <dbReference type="ARBA" id="ARBA00023145"/>
    </source>
</evidence>
<sequence length="277" mass="30810">MGALKDEDLLAKHPKKEHDPELIASLPESFDARDKWPNCPSLNEIRDQGACGSCWAIAAAAAMTDRYCIYSNGTKNFHFSAQDVASCGGIWGDGCHGDFPSMAWLYWVEEGIVSGGNYNSSQGCRPYEVAPCDHLASGNLPPCGNKSVETPKCLNSCLADCMDYYEDKRHGKEYYILDNEEDIKAELFENGPLEVAFDVYEDFATYKGGVYRYKRGSKVGSHAVKVLGWGVENDTKYWLIANSWNAHWGDNGYFKILRGENHCRIEHVAIGGVPIIK</sequence>
<dbReference type="GO" id="GO:0008234">
    <property type="term" value="F:cysteine-type peptidase activity"/>
    <property type="evidence" value="ECO:0007669"/>
    <property type="project" value="UniProtKB-KW"/>
</dbReference>
<keyword evidence="4" id="KW-0378">Hydrolase</keyword>
<proteinExistence type="inferred from homology"/>
<comment type="similarity">
    <text evidence="1">Belongs to the peptidase C1 family.</text>
</comment>
<accession>A0AAD7YW07</accession>
<feature type="domain" description="Peptidase C1A papain C-terminal" evidence="8">
    <location>
        <begin position="26"/>
        <end position="273"/>
    </location>
</feature>
<gene>
    <name evidence="9" type="ORF">PYW07_017098</name>
</gene>
<keyword evidence="6" id="KW-0865">Zymogen</keyword>
<dbReference type="InterPro" id="IPR038765">
    <property type="entry name" value="Papain-like_cys_pep_sf"/>
</dbReference>
<keyword evidence="10" id="KW-1185">Reference proteome</keyword>
<evidence type="ECO:0000256" key="2">
    <source>
        <dbReference type="ARBA" id="ARBA00022670"/>
    </source>
</evidence>
<dbReference type="InterPro" id="IPR000169">
    <property type="entry name" value="Pept_cys_AS"/>
</dbReference>
<comment type="caution">
    <text evidence="9">The sequence shown here is derived from an EMBL/GenBank/DDBJ whole genome shotgun (WGS) entry which is preliminary data.</text>
</comment>
<keyword evidence="7" id="KW-1015">Disulfide bond</keyword>
<evidence type="ECO:0000259" key="8">
    <source>
        <dbReference type="SMART" id="SM00645"/>
    </source>
</evidence>
<dbReference type="InterPro" id="IPR025660">
    <property type="entry name" value="Pept_his_AS"/>
</dbReference>
<dbReference type="Gene3D" id="3.90.70.10">
    <property type="entry name" value="Cysteine proteinases"/>
    <property type="match status" value="1"/>
</dbReference>
<dbReference type="CDD" id="cd02620">
    <property type="entry name" value="Peptidase_C1A_CathepsinB"/>
    <property type="match status" value="1"/>
</dbReference>
<keyword evidence="2" id="KW-0645">Protease</keyword>
<name>A0AAD7YW07_MYTSE</name>
<dbReference type="EMBL" id="JARGEI010000006">
    <property type="protein sequence ID" value="KAJ8730060.1"/>
    <property type="molecule type" value="Genomic_DNA"/>
</dbReference>
<evidence type="ECO:0000256" key="5">
    <source>
        <dbReference type="ARBA" id="ARBA00022807"/>
    </source>
</evidence>
<dbReference type="PRINTS" id="PR00705">
    <property type="entry name" value="PAPAIN"/>
</dbReference>
<dbReference type="PROSITE" id="PS00139">
    <property type="entry name" value="THIOL_PROTEASE_CYS"/>
    <property type="match status" value="1"/>
</dbReference>
<dbReference type="Pfam" id="PF00112">
    <property type="entry name" value="Peptidase_C1"/>
    <property type="match status" value="1"/>
</dbReference>
<evidence type="ECO:0000313" key="9">
    <source>
        <dbReference type="EMBL" id="KAJ8730060.1"/>
    </source>
</evidence>
<keyword evidence="5" id="KW-0788">Thiol protease</keyword>
<dbReference type="SMART" id="SM00645">
    <property type="entry name" value="Pept_C1"/>
    <property type="match status" value="1"/>
</dbReference>
<protein>
    <recommendedName>
        <fullName evidence="8">Peptidase C1A papain C-terminal domain-containing protein</fullName>
    </recommendedName>
</protein>
<dbReference type="InterPro" id="IPR025661">
    <property type="entry name" value="Pept_asp_AS"/>
</dbReference>
<dbReference type="PROSITE" id="PS00639">
    <property type="entry name" value="THIOL_PROTEASE_HIS"/>
    <property type="match status" value="1"/>
</dbReference>
<dbReference type="FunFam" id="3.90.70.10:FF:000031">
    <property type="entry name" value="Cathepsin B"/>
    <property type="match status" value="1"/>
</dbReference>
<dbReference type="SUPFAM" id="SSF54001">
    <property type="entry name" value="Cysteine proteinases"/>
    <property type="match status" value="1"/>
</dbReference>
<evidence type="ECO:0000256" key="3">
    <source>
        <dbReference type="ARBA" id="ARBA00022729"/>
    </source>
</evidence>
<reference evidence="9" key="1">
    <citation type="submission" date="2023-03" db="EMBL/GenBank/DDBJ databases">
        <title>Chromosome-level genomes of two armyworms, Mythimna separata and Mythimna loreyi, provide insights into the biosynthesis and reception of sex pheromones.</title>
        <authorList>
            <person name="Zhao H."/>
        </authorList>
    </citation>
    <scope>NUCLEOTIDE SEQUENCE</scope>
    <source>
        <strain evidence="9">BeijingLab</strain>
        <tissue evidence="9">Pupa</tissue>
    </source>
</reference>
<evidence type="ECO:0000256" key="4">
    <source>
        <dbReference type="ARBA" id="ARBA00022801"/>
    </source>
</evidence>
<dbReference type="Proteomes" id="UP001231518">
    <property type="component" value="Chromosome 9"/>
</dbReference>
<dbReference type="PROSITE" id="PS00640">
    <property type="entry name" value="THIOL_PROTEASE_ASN"/>
    <property type="match status" value="1"/>
</dbReference>
<dbReference type="GO" id="GO:0006508">
    <property type="term" value="P:proteolysis"/>
    <property type="evidence" value="ECO:0007669"/>
    <property type="project" value="UniProtKB-KW"/>
</dbReference>
<evidence type="ECO:0000313" key="10">
    <source>
        <dbReference type="Proteomes" id="UP001231518"/>
    </source>
</evidence>